<dbReference type="GO" id="GO:0008270">
    <property type="term" value="F:zinc ion binding"/>
    <property type="evidence" value="ECO:0007669"/>
    <property type="project" value="UniProtKB-KW"/>
</dbReference>
<feature type="region of interest" description="Disordered" evidence="7">
    <location>
        <begin position="147"/>
        <end position="216"/>
    </location>
</feature>
<feature type="zinc finger region" description="C3H1-type" evidence="6">
    <location>
        <begin position="294"/>
        <end position="317"/>
    </location>
</feature>
<keyword evidence="5 6" id="KW-0862">Zinc</keyword>
<dbReference type="PANTHER" id="PTHR13119:SF12">
    <property type="entry name" value="PROTEIN SUPPRESSOR OF SABLE"/>
    <property type="match status" value="1"/>
</dbReference>
<feature type="compositionally biased region" description="Basic and acidic residues" evidence="7">
    <location>
        <begin position="1"/>
        <end position="11"/>
    </location>
</feature>
<feature type="region of interest" description="Disordered" evidence="7">
    <location>
        <begin position="372"/>
        <end position="394"/>
    </location>
</feature>
<feature type="domain" description="C3H1-type" evidence="8">
    <location>
        <begin position="266"/>
        <end position="293"/>
    </location>
</feature>
<dbReference type="Pfam" id="PF00642">
    <property type="entry name" value="zf-CCCH"/>
    <property type="match status" value="1"/>
</dbReference>
<protein>
    <recommendedName>
        <fullName evidence="8">C3H1-type domain-containing protein</fullName>
    </recommendedName>
</protein>
<sequence length="407" mass="46821">MDHHSATKNKSENTSNTDNINLKSSPKIHPSNALIEGIFNKIKVSEVSGCATKPLNETKDFSTRSNKEEVRDNKILNTEYKPTRIESSSYRNKEESTGLSTDEGSNKVNINHKLHNDSRLPQNIDESLDILQMLKNRKSFEKIKNTLFSNPSNQSKFKSHNRPLQQQESTLHPFSSDRPDNVNGPANSLQHQRPLKIRRGLTLAEQEEERERKNARKNYYRNQKIIDRQREEEKRRLDKRIPCSFYQKLGRCNNGDACRFSHDFEIIKTDVCKFYLTGACLKGKNCIYYHGEWPCKFFHLKGFCKEGDNCKFSHQPMTDQMKKLFDDRTEFEKSQKQMVEFDSNIKSSNELQSDQPEEVSFTTITTAITSPAAITTPNAENEQPSTESTAPVVNPIDLLPSLYSDLS</sequence>
<dbReference type="InterPro" id="IPR000571">
    <property type="entry name" value="Znf_CCCH"/>
</dbReference>
<feature type="compositionally biased region" description="Basic and acidic residues" evidence="7">
    <location>
        <begin position="56"/>
        <end position="74"/>
    </location>
</feature>
<feature type="zinc finger region" description="C3H1-type" evidence="6">
    <location>
        <begin position="237"/>
        <end position="265"/>
    </location>
</feature>
<dbReference type="PANTHER" id="PTHR13119">
    <property type="entry name" value="ZINC FINGER CCCH DOMAIN-CONTAINING PROTEI"/>
    <property type="match status" value="1"/>
</dbReference>
<dbReference type="Proteomes" id="UP000594262">
    <property type="component" value="Unplaced"/>
</dbReference>
<keyword evidence="2 6" id="KW-0479">Metal-binding</keyword>
<dbReference type="SUPFAM" id="SSF90229">
    <property type="entry name" value="CCCH zinc finger"/>
    <property type="match status" value="3"/>
</dbReference>
<dbReference type="Gene3D" id="4.10.1000.10">
    <property type="entry name" value="Zinc finger, CCCH-type"/>
    <property type="match status" value="1"/>
</dbReference>
<evidence type="ECO:0000256" key="3">
    <source>
        <dbReference type="ARBA" id="ARBA00022737"/>
    </source>
</evidence>
<keyword evidence="3" id="KW-0677">Repeat</keyword>
<dbReference type="RefSeq" id="XP_066924935.1">
    <property type="nucleotide sequence ID" value="XM_067068834.1"/>
</dbReference>
<name>A0A7M5UWL5_9CNID</name>
<evidence type="ECO:0000256" key="5">
    <source>
        <dbReference type="ARBA" id="ARBA00022833"/>
    </source>
</evidence>
<dbReference type="GO" id="GO:0003723">
    <property type="term" value="F:RNA binding"/>
    <property type="evidence" value="ECO:0007669"/>
    <property type="project" value="InterPro"/>
</dbReference>
<feature type="region of interest" description="Disordered" evidence="7">
    <location>
        <begin position="53"/>
        <end position="106"/>
    </location>
</feature>
<feature type="compositionally biased region" description="Polar residues" evidence="7">
    <location>
        <begin position="97"/>
        <end position="106"/>
    </location>
</feature>
<evidence type="ECO:0000256" key="1">
    <source>
        <dbReference type="ARBA" id="ARBA00022553"/>
    </source>
</evidence>
<feature type="compositionally biased region" description="Polar residues" evidence="7">
    <location>
        <begin position="378"/>
        <end position="391"/>
    </location>
</feature>
<dbReference type="Gene3D" id="1.20.120.1350">
    <property type="entry name" value="Pneumovirus matrix protein 2 (M2), zinc-binding domain"/>
    <property type="match status" value="1"/>
</dbReference>
<dbReference type="EnsemblMetazoa" id="CLYHEMT007013.1">
    <property type="protein sequence ID" value="CLYHEMP007013.1"/>
    <property type="gene ID" value="CLYHEMG007013"/>
</dbReference>
<dbReference type="GO" id="GO:0045892">
    <property type="term" value="P:negative regulation of DNA-templated transcription"/>
    <property type="evidence" value="ECO:0007669"/>
    <property type="project" value="InterPro"/>
</dbReference>
<dbReference type="Pfam" id="PF14608">
    <property type="entry name" value="zf-CCCH_2"/>
    <property type="match status" value="1"/>
</dbReference>
<proteinExistence type="predicted"/>
<feature type="zinc finger region" description="C3H1-type" evidence="6">
    <location>
        <begin position="266"/>
        <end position="293"/>
    </location>
</feature>
<feature type="compositionally biased region" description="Polar residues" evidence="7">
    <location>
        <begin position="12"/>
        <end position="24"/>
    </location>
</feature>
<keyword evidence="10" id="KW-1185">Reference proteome</keyword>
<accession>A0A7M5UWL5</accession>
<feature type="compositionally biased region" description="Polar residues" evidence="7">
    <location>
        <begin position="147"/>
        <end position="173"/>
    </location>
</feature>
<evidence type="ECO:0000256" key="2">
    <source>
        <dbReference type="ARBA" id="ARBA00022723"/>
    </source>
</evidence>
<dbReference type="GeneID" id="136812338"/>
<evidence type="ECO:0000313" key="9">
    <source>
        <dbReference type="EnsemblMetazoa" id="CLYHEMP007013.1"/>
    </source>
</evidence>
<reference evidence="9" key="1">
    <citation type="submission" date="2021-01" db="UniProtKB">
        <authorList>
            <consortium name="EnsemblMetazoa"/>
        </authorList>
    </citation>
    <scope>IDENTIFICATION</scope>
</reference>
<dbReference type="InterPro" id="IPR036855">
    <property type="entry name" value="Znf_CCCH_sf"/>
</dbReference>
<evidence type="ECO:0000256" key="6">
    <source>
        <dbReference type="PROSITE-ProRule" id="PRU00723"/>
    </source>
</evidence>
<dbReference type="InterPro" id="IPR045124">
    <property type="entry name" value="Su(sable)-like"/>
</dbReference>
<keyword evidence="4 6" id="KW-0863">Zinc-finger</keyword>
<organism evidence="9 10">
    <name type="scientific">Clytia hemisphaerica</name>
    <dbReference type="NCBI Taxonomy" id="252671"/>
    <lineage>
        <taxon>Eukaryota</taxon>
        <taxon>Metazoa</taxon>
        <taxon>Cnidaria</taxon>
        <taxon>Hydrozoa</taxon>
        <taxon>Hydroidolina</taxon>
        <taxon>Leptothecata</taxon>
        <taxon>Obeliida</taxon>
        <taxon>Clytiidae</taxon>
        <taxon>Clytia</taxon>
    </lineage>
</organism>
<evidence type="ECO:0000259" key="8">
    <source>
        <dbReference type="PROSITE" id="PS50103"/>
    </source>
</evidence>
<feature type="domain" description="C3H1-type" evidence="8">
    <location>
        <begin position="237"/>
        <end position="265"/>
    </location>
</feature>
<evidence type="ECO:0000256" key="7">
    <source>
        <dbReference type="SAM" id="MobiDB-lite"/>
    </source>
</evidence>
<feature type="domain" description="C3H1-type" evidence="8">
    <location>
        <begin position="294"/>
        <end position="317"/>
    </location>
</feature>
<dbReference type="OrthoDB" id="5980756at2759"/>
<dbReference type="GO" id="GO:0005634">
    <property type="term" value="C:nucleus"/>
    <property type="evidence" value="ECO:0007669"/>
    <property type="project" value="TreeGrafter"/>
</dbReference>
<dbReference type="SMART" id="SM00356">
    <property type="entry name" value="ZnF_C3H1"/>
    <property type="match status" value="3"/>
</dbReference>
<dbReference type="Pfam" id="PF22623">
    <property type="entry name" value="zf-CCCH_9"/>
    <property type="match status" value="1"/>
</dbReference>
<evidence type="ECO:0000256" key="4">
    <source>
        <dbReference type="ARBA" id="ARBA00022771"/>
    </source>
</evidence>
<dbReference type="PROSITE" id="PS50103">
    <property type="entry name" value="ZF_C3H1"/>
    <property type="match status" value="3"/>
</dbReference>
<keyword evidence="1" id="KW-0597">Phosphoprotein</keyword>
<feature type="region of interest" description="Disordered" evidence="7">
    <location>
        <begin position="1"/>
        <end position="28"/>
    </location>
</feature>
<dbReference type="InterPro" id="IPR054361">
    <property type="entry name" value="Znf-CCCH_ZC3H4/6/8"/>
</dbReference>
<evidence type="ECO:0000313" key="10">
    <source>
        <dbReference type="Proteomes" id="UP000594262"/>
    </source>
</evidence>
<dbReference type="AlphaFoldDB" id="A0A7M5UWL5"/>